<dbReference type="InterPro" id="IPR045595">
    <property type="entry name" value="SufBD_N"/>
</dbReference>
<dbReference type="PANTHER" id="PTHR43575">
    <property type="entry name" value="PROTEIN ABCI7, CHLOROPLASTIC"/>
    <property type="match status" value="1"/>
</dbReference>
<organism evidence="4 5">
    <name type="scientific">Lamprobacter modestohalophilus</name>
    <dbReference type="NCBI Taxonomy" id="1064514"/>
    <lineage>
        <taxon>Bacteria</taxon>
        <taxon>Pseudomonadati</taxon>
        <taxon>Pseudomonadota</taxon>
        <taxon>Gammaproteobacteria</taxon>
        <taxon>Chromatiales</taxon>
        <taxon>Chromatiaceae</taxon>
        <taxon>Lamprobacter</taxon>
    </lineage>
</organism>
<evidence type="ECO:0000256" key="1">
    <source>
        <dbReference type="ARBA" id="ARBA00043967"/>
    </source>
</evidence>
<sequence>MSAAANSSRQQTEAAEAFAGWLQGLSGGAAIDAASSGTAQDWLAAERQQAAERVRAQAVPTGKSESWRYTGLRSLIDQGFVQVDEPLTALTPDDIEEVLVPGLDAHRAVLVNGRYSEALSDLGTLPRGVRVGSLQRMIESDPDALQGVLTRIAGEGSHLFASLNTAAMQDGLVLLLERGALLERPIEVIHLSVGMEEPRVAQPRHLISLGDGAQAQVIERYVSLGDALYCTNSVLELSLGRDALLKHARVQQESPNAFHITGLYLSQDANSHYAGVNIGLGGTWARTDLVTRFSGEHAECDLQGLYLAGDKQLIDYHMDVRHGLPNCTSRERFKGILYGKGRAVFDGLVYVARDAQKTDAAMSNRNLILSANAEVDTKPQLEIYADDVKCSHGTTVGQIEPEMLFYLRSRGISASLARRMLCLGFAGEIIEALGPEALRDYVTEQVGERLERAPLD</sequence>
<dbReference type="PANTHER" id="PTHR43575:SF1">
    <property type="entry name" value="PROTEIN ABCI7, CHLOROPLASTIC"/>
    <property type="match status" value="1"/>
</dbReference>
<dbReference type="GO" id="GO:0016226">
    <property type="term" value="P:iron-sulfur cluster assembly"/>
    <property type="evidence" value="ECO:0007669"/>
    <property type="project" value="InterPro"/>
</dbReference>
<evidence type="ECO:0000313" key="4">
    <source>
        <dbReference type="EMBL" id="MBK1617783.1"/>
    </source>
</evidence>
<dbReference type="InterPro" id="IPR000825">
    <property type="entry name" value="SUF_FeS_clus_asmbl_SufBD_core"/>
</dbReference>
<gene>
    <name evidence="4" type="primary">sufD</name>
    <name evidence="4" type="ORF">CKO42_04800</name>
</gene>
<dbReference type="Proteomes" id="UP001138768">
    <property type="component" value="Unassembled WGS sequence"/>
</dbReference>
<proteinExistence type="inferred from homology"/>
<evidence type="ECO:0000259" key="2">
    <source>
        <dbReference type="Pfam" id="PF01458"/>
    </source>
</evidence>
<protein>
    <submittedName>
        <fullName evidence="4">Fe-S cluster assembly protein SufD</fullName>
    </submittedName>
</protein>
<dbReference type="NCBIfam" id="TIGR01981">
    <property type="entry name" value="sufD"/>
    <property type="match status" value="1"/>
</dbReference>
<dbReference type="EMBL" id="NRRY01000005">
    <property type="protein sequence ID" value="MBK1617783.1"/>
    <property type="molecule type" value="Genomic_DNA"/>
</dbReference>
<comment type="caution">
    <text evidence="4">The sequence shown here is derived from an EMBL/GenBank/DDBJ whole genome shotgun (WGS) entry which is preliminary data.</text>
</comment>
<dbReference type="SUPFAM" id="SSF101960">
    <property type="entry name" value="Stabilizer of iron transporter SufD"/>
    <property type="match status" value="1"/>
</dbReference>
<name>A0A9X0W6B0_9GAMM</name>
<evidence type="ECO:0000313" key="5">
    <source>
        <dbReference type="Proteomes" id="UP001138768"/>
    </source>
</evidence>
<dbReference type="RefSeq" id="WP_200240006.1">
    <property type="nucleotide sequence ID" value="NZ_NRRY01000005.1"/>
</dbReference>
<comment type="similarity">
    <text evidence="1">Belongs to the iron-sulfur cluster assembly SufBD family.</text>
</comment>
<dbReference type="InterPro" id="IPR037284">
    <property type="entry name" value="SUF_FeS_clus_asmbl_SufBD_sf"/>
</dbReference>
<feature type="domain" description="SUF system FeS cluster assembly SufBD N-terminal" evidence="3">
    <location>
        <begin position="39"/>
        <end position="188"/>
    </location>
</feature>
<dbReference type="Pfam" id="PF19295">
    <property type="entry name" value="SufBD_N"/>
    <property type="match status" value="1"/>
</dbReference>
<dbReference type="AlphaFoldDB" id="A0A9X0W6B0"/>
<accession>A0A9X0W6B0</accession>
<dbReference type="InterPro" id="IPR055346">
    <property type="entry name" value="Fe-S_cluster_assembly_SufBD"/>
</dbReference>
<dbReference type="Pfam" id="PF01458">
    <property type="entry name" value="SUFBD_core"/>
    <property type="match status" value="1"/>
</dbReference>
<evidence type="ECO:0000259" key="3">
    <source>
        <dbReference type="Pfam" id="PF19295"/>
    </source>
</evidence>
<reference evidence="4 5" key="1">
    <citation type="journal article" date="2020" name="Microorganisms">
        <title>Osmotic Adaptation and Compatible Solute Biosynthesis of Phototrophic Bacteria as Revealed from Genome Analyses.</title>
        <authorList>
            <person name="Imhoff J.F."/>
            <person name="Rahn T."/>
            <person name="Kunzel S."/>
            <person name="Keller A."/>
            <person name="Neulinger S.C."/>
        </authorList>
    </citation>
    <scope>NUCLEOTIDE SEQUENCE [LARGE SCALE GENOMIC DNA]</scope>
    <source>
        <strain evidence="4 5">DSM 25653</strain>
    </source>
</reference>
<feature type="domain" description="SUF system FeS cluster assembly SufBD core" evidence="2">
    <location>
        <begin position="199"/>
        <end position="425"/>
    </location>
</feature>
<dbReference type="InterPro" id="IPR011542">
    <property type="entry name" value="SUF_FeS_clus_asmbl_SufD"/>
</dbReference>
<keyword evidence="5" id="KW-1185">Reference proteome</keyword>